<organism evidence="3 4">
    <name type="scientific">Lasiosphaeria ovina</name>
    <dbReference type="NCBI Taxonomy" id="92902"/>
    <lineage>
        <taxon>Eukaryota</taxon>
        <taxon>Fungi</taxon>
        <taxon>Dikarya</taxon>
        <taxon>Ascomycota</taxon>
        <taxon>Pezizomycotina</taxon>
        <taxon>Sordariomycetes</taxon>
        <taxon>Sordariomycetidae</taxon>
        <taxon>Sordariales</taxon>
        <taxon>Lasiosphaeriaceae</taxon>
        <taxon>Lasiosphaeria</taxon>
    </lineage>
</organism>
<name>A0AAE0KCB7_9PEZI</name>
<reference evidence="3" key="1">
    <citation type="journal article" date="2023" name="Mol. Phylogenet. Evol.">
        <title>Genome-scale phylogeny and comparative genomics of the fungal order Sordariales.</title>
        <authorList>
            <person name="Hensen N."/>
            <person name="Bonometti L."/>
            <person name="Westerberg I."/>
            <person name="Brannstrom I.O."/>
            <person name="Guillou S."/>
            <person name="Cros-Aarteil S."/>
            <person name="Calhoun S."/>
            <person name="Haridas S."/>
            <person name="Kuo A."/>
            <person name="Mondo S."/>
            <person name="Pangilinan J."/>
            <person name="Riley R."/>
            <person name="LaButti K."/>
            <person name="Andreopoulos B."/>
            <person name="Lipzen A."/>
            <person name="Chen C."/>
            <person name="Yan M."/>
            <person name="Daum C."/>
            <person name="Ng V."/>
            <person name="Clum A."/>
            <person name="Steindorff A."/>
            <person name="Ohm R.A."/>
            <person name="Martin F."/>
            <person name="Silar P."/>
            <person name="Natvig D.O."/>
            <person name="Lalanne C."/>
            <person name="Gautier V."/>
            <person name="Ament-Velasquez S.L."/>
            <person name="Kruys A."/>
            <person name="Hutchinson M.I."/>
            <person name="Powell A.J."/>
            <person name="Barry K."/>
            <person name="Miller A.N."/>
            <person name="Grigoriev I.V."/>
            <person name="Debuchy R."/>
            <person name="Gladieux P."/>
            <person name="Hiltunen Thoren M."/>
            <person name="Johannesson H."/>
        </authorList>
    </citation>
    <scope>NUCLEOTIDE SEQUENCE</scope>
    <source>
        <strain evidence="3">CBS 958.72</strain>
    </source>
</reference>
<comment type="caution">
    <text evidence="3">The sequence shown here is derived from an EMBL/GenBank/DDBJ whole genome shotgun (WGS) entry which is preliminary data.</text>
</comment>
<proteinExistence type="predicted"/>
<gene>
    <name evidence="3" type="ORF">B0T24DRAFT_575835</name>
</gene>
<dbReference type="Pfam" id="PF06985">
    <property type="entry name" value="HET"/>
    <property type="match status" value="1"/>
</dbReference>
<dbReference type="Proteomes" id="UP001287356">
    <property type="component" value="Unassembled WGS sequence"/>
</dbReference>
<feature type="region of interest" description="Disordered" evidence="1">
    <location>
        <begin position="648"/>
        <end position="669"/>
    </location>
</feature>
<evidence type="ECO:0000313" key="3">
    <source>
        <dbReference type="EMBL" id="KAK3373415.1"/>
    </source>
</evidence>
<dbReference type="AlphaFoldDB" id="A0AAE0KCB7"/>
<keyword evidence="4" id="KW-1185">Reference proteome</keyword>
<dbReference type="PANTHER" id="PTHR33112">
    <property type="entry name" value="DOMAIN PROTEIN, PUTATIVE-RELATED"/>
    <property type="match status" value="1"/>
</dbReference>
<evidence type="ECO:0000259" key="2">
    <source>
        <dbReference type="Pfam" id="PF06985"/>
    </source>
</evidence>
<evidence type="ECO:0000313" key="4">
    <source>
        <dbReference type="Proteomes" id="UP001287356"/>
    </source>
</evidence>
<reference evidence="3" key="2">
    <citation type="submission" date="2023-06" db="EMBL/GenBank/DDBJ databases">
        <authorList>
            <consortium name="Lawrence Berkeley National Laboratory"/>
            <person name="Haridas S."/>
            <person name="Hensen N."/>
            <person name="Bonometti L."/>
            <person name="Westerberg I."/>
            <person name="Brannstrom I.O."/>
            <person name="Guillou S."/>
            <person name="Cros-Aarteil S."/>
            <person name="Calhoun S."/>
            <person name="Kuo A."/>
            <person name="Mondo S."/>
            <person name="Pangilinan J."/>
            <person name="Riley R."/>
            <person name="Labutti K."/>
            <person name="Andreopoulos B."/>
            <person name="Lipzen A."/>
            <person name="Chen C."/>
            <person name="Yanf M."/>
            <person name="Daum C."/>
            <person name="Ng V."/>
            <person name="Clum A."/>
            <person name="Steindorff A."/>
            <person name="Ohm R."/>
            <person name="Martin F."/>
            <person name="Silar P."/>
            <person name="Natvig D."/>
            <person name="Lalanne C."/>
            <person name="Gautier V."/>
            <person name="Ament-Velasquez S.L."/>
            <person name="Kruys A."/>
            <person name="Hutchinson M.I."/>
            <person name="Powell A.J."/>
            <person name="Barry K."/>
            <person name="Miller A.N."/>
            <person name="Grigoriev I.V."/>
            <person name="Debuchy R."/>
            <person name="Gladieux P."/>
            <person name="Thoren M.H."/>
            <person name="Johannesson H."/>
        </authorList>
    </citation>
    <scope>NUCLEOTIDE SEQUENCE</scope>
    <source>
        <strain evidence="3">CBS 958.72</strain>
    </source>
</reference>
<dbReference type="InterPro" id="IPR010730">
    <property type="entry name" value="HET"/>
</dbReference>
<protein>
    <submittedName>
        <fullName evidence="3">Heterokaryon incompatibility protein-domain-containing protein</fullName>
    </submittedName>
</protein>
<dbReference type="EMBL" id="JAULSN010000004">
    <property type="protein sequence ID" value="KAK3373415.1"/>
    <property type="molecule type" value="Genomic_DNA"/>
</dbReference>
<dbReference type="PANTHER" id="PTHR33112:SF16">
    <property type="entry name" value="HETEROKARYON INCOMPATIBILITY DOMAIN-CONTAINING PROTEIN"/>
    <property type="match status" value="1"/>
</dbReference>
<feature type="domain" description="Heterokaryon incompatibility" evidence="2">
    <location>
        <begin position="237"/>
        <end position="395"/>
    </location>
</feature>
<accession>A0AAE0KCB7</accession>
<sequence length="736" mass="82335">MASRQPSLDIDKAGAAAKLCERCQKVPFDDAKHGGFAARSDLGFDYLKLDHDDKWRFLPVDFDLADSWPDLKVLSASAAACQFCHMLRLSLKEAEFKVEFESGKISVKLSYAWRCVGRRFALFGLNAAVNGFQYGEEEKTQHLVRLRFTIDADDGPCQQWLRIQPTPPNEILGQENVSRITALLPKSETPQHTSFFPTRVLDLEYRPKHKEEEPVIGRVRLASREEVLGEGSGQPPYVALSYCWGPPEQASTQSITTSGNIQARMSDIDLQTASMVIRDAVAVCRKFRVRYLWIDALCIIQDDSHDWQRESAVMGKIFRNAYFTIGAAFSKSCHESFLSAPLSTIEFPFSSSINPAVKGTYRAVARGAGSIPHVWEKSYEDIEGSWMGRGWVVQEKTLARRLLLFGATSIRVEFGNDFTLFHRLGEETPLNYDFWRGFTESYSNCLLTFDKDRLPAISGVARFFAEATGDQYLAGMWRRDLWSSLFWTKPGQEHNSLSTLLDSLKSPNKYLAPSWSWARDMCYSAYAFGTFCPSSKLTRQPQPLCKILDAGCVVTGLNPFGEVESGFIVVSAKVSTLELDLVEIGQQLFTHQMWQAHIDGVPVVEFGLDWTTSSKTVRQHELLLLLLGCCIDNAAGRCICGGDSKPLPTEGGGSHPPDQEDSNVQEAADRDGDQYCTKCSEPVETRTAYGLLLCQARARASTFYRVGTFNSQPAKHFPHGGLKFCTSWETQTVTII</sequence>
<evidence type="ECO:0000256" key="1">
    <source>
        <dbReference type="SAM" id="MobiDB-lite"/>
    </source>
</evidence>